<sequence>MKYQLTVFLVVAGTCFTLPQGQPDPVFALIEASGFNNEASQQDLLESMKPARIPQTVDCLLNTPGITCDPRIGSLRRVIETLSRNNYKCDSCPLELRFFIVYVQQAMKAIPEYCIKLEKGLKLRPLCSV</sequence>
<dbReference type="AlphaFoldDB" id="A0AAN8X8A4"/>
<evidence type="ECO:0000313" key="3">
    <source>
        <dbReference type="Proteomes" id="UP001381693"/>
    </source>
</evidence>
<feature type="signal peptide" evidence="1">
    <location>
        <begin position="1"/>
        <end position="23"/>
    </location>
</feature>
<evidence type="ECO:0000313" key="2">
    <source>
        <dbReference type="EMBL" id="KAK7078422.1"/>
    </source>
</evidence>
<reference evidence="2 3" key="1">
    <citation type="submission" date="2023-11" db="EMBL/GenBank/DDBJ databases">
        <title>Halocaridina rubra genome assembly.</title>
        <authorList>
            <person name="Smith C."/>
        </authorList>
    </citation>
    <scope>NUCLEOTIDE SEQUENCE [LARGE SCALE GENOMIC DNA]</scope>
    <source>
        <strain evidence="2">EP-1</strain>
        <tissue evidence="2">Whole</tissue>
    </source>
</reference>
<comment type="caution">
    <text evidence="2">The sequence shown here is derived from an EMBL/GenBank/DDBJ whole genome shotgun (WGS) entry which is preliminary data.</text>
</comment>
<feature type="chain" id="PRO_5042946675" evidence="1">
    <location>
        <begin position="24"/>
        <end position="129"/>
    </location>
</feature>
<dbReference type="EMBL" id="JAXCGZ010007846">
    <property type="protein sequence ID" value="KAK7078422.1"/>
    <property type="molecule type" value="Genomic_DNA"/>
</dbReference>
<keyword evidence="1" id="KW-0732">Signal</keyword>
<dbReference type="Proteomes" id="UP001381693">
    <property type="component" value="Unassembled WGS sequence"/>
</dbReference>
<keyword evidence="3" id="KW-1185">Reference proteome</keyword>
<name>A0AAN8X8A4_HALRR</name>
<gene>
    <name evidence="2" type="ORF">SK128_014994</name>
</gene>
<evidence type="ECO:0000256" key="1">
    <source>
        <dbReference type="SAM" id="SignalP"/>
    </source>
</evidence>
<accession>A0AAN8X8A4</accession>
<organism evidence="2 3">
    <name type="scientific">Halocaridina rubra</name>
    <name type="common">Hawaiian red shrimp</name>
    <dbReference type="NCBI Taxonomy" id="373956"/>
    <lineage>
        <taxon>Eukaryota</taxon>
        <taxon>Metazoa</taxon>
        <taxon>Ecdysozoa</taxon>
        <taxon>Arthropoda</taxon>
        <taxon>Crustacea</taxon>
        <taxon>Multicrustacea</taxon>
        <taxon>Malacostraca</taxon>
        <taxon>Eumalacostraca</taxon>
        <taxon>Eucarida</taxon>
        <taxon>Decapoda</taxon>
        <taxon>Pleocyemata</taxon>
        <taxon>Caridea</taxon>
        <taxon>Atyoidea</taxon>
        <taxon>Atyidae</taxon>
        <taxon>Halocaridina</taxon>
    </lineage>
</organism>
<proteinExistence type="predicted"/>
<protein>
    <submittedName>
        <fullName evidence="2">Uncharacterized protein</fullName>
    </submittedName>
</protein>